<proteinExistence type="predicted"/>
<accession>A0A1V4KD61</accession>
<evidence type="ECO:0000256" key="1">
    <source>
        <dbReference type="SAM" id="MobiDB-lite"/>
    </source>
</evidence>
<evidence type="ECO:0000313" key="2">
    <source>
        <dbReference type="EMBL" id="OPJ82354.1"/>
    </source>
</evidence>
<gene>
    <name evidence="2" type="ORF">AV530_014125</name>
</gene>
<name>A0A1V4KD61_PATFA</name>
<dbReference type="EMBL" id="LSYS01003700">
    <property type="protein sequence ID" value="OPJ82354.1"/>
    <property type="molecule type" value="Genomic_DNA"/>
</dbReference>
<evidence type="ECO:0000313" key="3">
    <source>
        <dbReference type="Proteomes" id="UP000190648"/>
    </source>
</evidence>
<dbReference type="Proteomes" id="UP000190648">
    <property type="component" value="Unassembled WGS sequence"/>
</dbReference>
<dbReference type="AlphaFoldDB" id="A0A1V4KD61"/>
<organism evidence="2 3">
    <name type="scientific">Patagioenas fasciata monilis</name>
    <dbReference type="NCBI Taxonomy" id="372326"/>
    <lineage>
        <taxon>Eukaryota</taxon>
        <taxon>Metazoa</taxon>
        <taxon>Chordata</taxon>
        <taxon>Craniata</taxon>
        <taxon>Vertebrata</taxon>
        <taxon>Euteleostomi</taxon>
        <taxon>Archelosauria</taxon>
        <taxon>Archosauria</taxon>
        <taxon>Dinosauria</taxon>
        <taxon>Saurischia</taxon>
        <taxon>Theropoda</taxon>
        <taxon>Coelurosauria</taxon>
        <taxon>Aves</taxon>
        <taxon>Neognathae</taxon>
        <taxon>Neoaves</taxon>
        <taxon>Columbimorphae</taxon>
        <taxon>Columbiformes</taxon>
        <taxon>Columbidae</taxon>
        <taxon>Patagioenas</taxon>
    </lineage>
</organism>
<sequence length="133" mass="14369">MEVWQSGLVPSAQPEAGQLGDSGTDPDPELQGITYSAGENKSSSSEVNGTAGINWISGSDMYYLLVQKLQENLFPAISDVNKHVGSCRLSSVRITRLLQTETLQVWHHDAERACPKGDFSWLSDAKNGSNGTT</sequence>
<keyword evidence="3" id="KW-1185">Reference proteome</keyword>
<reference evidence="2 3" key="1">
    <citation type="submission" date="2016-02" db="EMBL/GenBank/DDBJ databases">
        <title>Band-tailed pigeon sequencing and assembly.</title>
        <authorList>
            <person name="Soares A.E."/>
            <person name="Novak B.J."/>
            <person name="Rice E.S."/>
            <person name="O'Connell B."/>
            <person name="Chang D."/>
            <person name="Weber S."/>
            <person name="Shapiro B."/>
        </authorList>
    </citation>
    <scope>NUCLEOTIDE SEQUENCE [LARGE SCALE GENOMIC DNA]</scope>
    <source>
        <strain evidence="2">BTP2013</strain>
        <tissue evidence="2">Blood</tissue>
    </source>
</reference>
<feature type="region of interest" description="Disordered" evidence="1">
    <location>
        <begin position="1"/>
        <end position="50"/>
    </location>
</feature>
<feature type="compositionally biased region" description="Polar residues" evidence="1">
    <location>
        <begin position="33"/>
        <end position="48"/>
    </location>
</feature>
<protein>
    <submittedName>
        <fullName evidence="2">Uncharacterized protein</fullName>
    </submittedName>
</protein>
<comment type="caution">
    <text evidence="2">The sequence shown here is derived from an EMBL/GenBank/DDBJ whole genome shotgun (WGS) entry which is preliminary data.</text>
</comment>